<dbReference type="EMBL" id="CABFNQ020000462">
    <property type="protein sequence ID" value="CAH0016409.1"/>
    <property type="molecule type" value="Genomic_DNA"/>
</dbReference>
<dbReference type="GO" id="GO:0009254">
    <property type="term" value="P:peptidoglycan turnover"/>
    <property type="evidence" value="ECO:0007669"/>
    <property type="project" value="TreeGrafter"/>
</dbReference>
<dbReference type="InterPro" id="IPR001764">
    <property type="entry name" value="Glyco_hydro_3_N"/>
</dbReference>
<proteinExistence type="inferred from homology"/>
<keyword evidence="4" id="KW-0326">Glycosidase</keyword>
<dbReference type="GO" id="GO:0005975">
    <property type="term" value="P:carbohydrate metabolic process"/>
    <property type="evidence" value="ECO:0007669"/>
    <property type="project" value="InterPro"/>
</dbReference>
<dbReference type="InterPro" id="IPR036881">
    <property type="entry name" value="Glyco_hydro_3_C_sf"/>
</dbReference>
<feature type="domain" description="Glycoside hydrolase family 3 N-terminal" evidence="5">
    <location>
        <begin position="30"/>
        <end position="342"/>
    </location>
</feature>
<evidence type="ECO:0000313" key="7">
    <source>
        <dbReference type="Proteomes" id="UP000696573"/>
    </source>
</evidence>
<evidence type="ECO:0000313" key="6">
    <source>
        <dbReference type="EMBL" id="CAH0016409.1"/>
    </source>
</evidence>
<evidence type="ECO:0000256" key="1">
    <source>
        <dbReference type="ARBA" id="ARBA00005336"/>
    </source>
</evidence>
<keyword evidence="7" id="KW-1185">Reference proteome</keyword>
<name>A0A9N9UZK3_9HYPO</name>
<dbReference type="GO" id="GO:0004553">
    <property type="term" value="F:hydrolase activity, hydrolyzing O-glycosyl compounds"/>
    <property type="evidence" value="ECO:0007669"/>
    <property type="project" value="InterPro"/>
</dbReference>
<dbReference type="SUPFAM" id="SSF51445">
    <property type="entry name" value="(Trans)glycosidases"/>
    <property type="match status" value="1"/>
</dbReference>
<protein>
    <recommendedName>
        <fullName evidence="5">Glycoside hydrolase family 3 N-terminal domain-containing protein</fullName>
    </recommendedName>
</protein>
<dbReference type="Gene3D" id="3.20.20.300">
    <property type="entry name" value="Glycoside hydrolase, family 3, N-terminal domain"/>
    <property type="match status" value="1"/>
</dbReference>
<dbReference type="PANTHER" id="PTHR30480">
    <property type="entry name" value="BETA-HEXOSAMINIDASE-RELATED"/>
    <property type="match status" value="1"/>
</dbReference>
<dbReference type="Gene3D" id="3.40.50.1700">
    <property type="entry name" value="Glycoside hydrolase family 3 C-terminal domain"/>
    <property type="match status" value="1"/>
</dbReference>
<accession>A0A9N9UZK3</accession>
<comment type="similarity">
    <text evidence="1">Belongs to the glycosyl hydrolase 3 family.</text>
</comment>
<dbReference type="InterPro" id="IPR017853">
    <property type="entry name" value="GH"/>
</dbReference>
<dbReference type="InterPro" id="IPR050226">
    <property type="entry name" value="NagZ_Beta-hexosaminidase"/>
</dbReference>
<dbReference type="OrthoDB" id="4215304at2759"/>
<evidence type="ECO:0000256" key="3">
    <source>
        <dbReference type="ARBA" id="ARBA00023180"/>
    </source>
</evidence>
<evidence type="ECO:0000256" key="4">
    <source>
        <dbReference type="ARBA" id="ARBA00023295"/>
    </source>
</evidence>
<dbReference type="FunFam" id="3.40.50.1700:FF:000013">
    <property type="entry name" value="Glycoside hydrolase family 3 protein"/>
    <property type="match status" value="1"/>
</dbReference>
<dbReference type="InterPro" id="IPR016181">
    <property type="entry name" value="Acyl_CoA_acyltransferase"/>
</dbReference>
<keyword evidence="3" id="KW-0325">Glycoprotein</keyword>
<gene>
    <name evidence="6" type="ORF">CRHIZ90672A_00015551</name>
</gene>
<organism evidence="6 7">
    <name type="scientific">Clonostachys rhizophaga</name>
    <dbReference type="NCBI Taxonomy" id="160324"/>
    <lineage>
        <taxon>Eukaryota</taxon>
        <taxon>Fungi</taxon>
        <taxon>Dikarya</taxon>
        <taxon>Ascomycota</taxon>
        <taxon>Pezizomycotina</taxon>
        <taxon>Sordariomycetes</taxon>
        <taxon>Hypocreomycetidae</taxon>
        <taxon>Hypocreales</taxon>
        <taxon>Bionectriaceae</taxon>
        <taxon>Clonostachys</taxon>
    </lineage>
</organism>
<dbReference type="AlphaFoldDB" id="A0A9N9UZK3"/>
<keyword evidence="2" id="KW-0378">Hydrolase</keyword>
<dbReference type="SUPFAM" id="SSF55729">
    <property type="entry name" value="Acyl-CoA N-acyltransferases (Nat)"/>
    <property type="match status" value="1"/>
</dbReference>
<evidence type="ECO:0000259" key="5">
    <source>
        <dbReference type="Pfam" id="PF00933"/>
    </source>
</evidence>
<dbReference type="Pfam" id="PF00933">
    <property type="entry name" value="Glyco_hydro_3"/>
    <property type="match status" value="1"/>
</dbReference>
<comment type="caution">
    <text evidence="6">The sequence shown here is derived from an EMBL/GenBank/DDBJ whole genome shotgun (WGS) entry which is preliminary data.</text>
</comment>
<reference evidence="6" key="1">
    <citation type="submission" date="2021-10" db="EMBL/GenBank/DDBJ databases">
        <authorList>
            <person name="Piombo E."/>
        </authorList>
    </citation>
    <scope>NUCLEOTIDE SEQUENCE</scope>
</reference>
<dbReference type="InterPro" id="IPR036962">
    <property type="entry name" value="Glyco_hydro_3_N_sf"/>
</dbReference>
<evidence type="ECO:0000256" key="2">
    <source>
        <dbReference type="ARBA" id="ARBA00022801"/>
    </source>
</evidence>
<dbReference type="Proteomes" id="UP000696573">
    <property type="component" value="Unassembled WGS sequence"/>
</dbReference>
<dbReference type="PANTHER" id="PTHR30480:SF8">
    <property type="entry name" value="PUTATIVE (AFU_ORTHOLOGUE AFUA_8G04060)-RELATED"/>
    <property type="match status" value="1"/>
</dbReference>
<sequence>MASNSELDPLWRNVDWAIGQTLLMGWDGTEVTAEIRTLIEDHHLGSIILTAKNLESAQQTSRLVQELQTIAKNAGHPYPLLIALDQENGGVNSLFDQDLVCQFPSAMGIAATGRAELAYEVTKATATEISACGVNLMLGPVLDVLNNARYQPLGVRATGDDPQEVSQYGLAALSGIRDAGMASCGKHFPSYGNLDFLGSNLDVPIITQTLEELSLSALVPFRNAIASGKLDAMFVGGCGISNPSMNVSHACLSDQVVDDLLRTELGFDGVAISECLEMEALSHDLGVQNGVVRAVQAGCDLVLLCRAYDVQLEAIKGLKLGIEDGIISMARLMKSVKRVLKLKARCTSWSKALQPPGTSLLSQLHPSHLALSRRAYDDSITVIRDKEKLLPLSSSMHPGEELLLLTPLVKPLPASQLTKSLAGSKPNGQSLIPTIHDSWNHSERERGSILSGEGVFREFGKELARARNEKLLHTSYTANGVRPVHENLINRASCIIIITADATRNMYQAGFTKHVDMMCSMLRSRGQKKQLIVVAVSSPYDFAMDTSIGTYICTFDFTETAMHALVRALVGQTTPSGTLPGTLRKSKKVLKPRQHWLVEEYDRNRDAAGLGDLLRAVNRASIPDLQFLRTTSASSFELSNPNVKEAHFVVRNSSTHALYGFVATYFVSGVGILGALIVDPSKRNVSIGRSLHRRALRTLKQQQGLKKLQAGTSFPGVFLGVPVDVGSHNTREWLANKGWDTQFPRRLTNMIIPDLSNWTAPEGLLQSIQRANITFDLIHGLENADSVLNHVGSHSNPEVLELYRTALSETKFCGIVRAKEPSGNLLGTIIISRQRSPLATSISPLMSHTEDIGGILAPVVPIGPLSTLTLQGLALMGIRQNKSHKALKTVLSWAVDDEYEPLLAMGFEILQAFEEITNSPDNVYIFGPGRRECLANCEQFSDLV</sequence>